<dbReference type="Pfam" id="PF05938">
    <property type="entry name" value="Self-incomp_S1"/>
    <property type="match status" value="1"/>
</dbReference>
<dbReference type="GO" id="GO:0060320">
    <property type="term" value="P:rejection of self pollen"/>
    <property type="evidence" value="ECO:0007669"/>
    <property type="project" value="UniProtKB-KW"/>
</dbReference>
<dbReference type="InterPro" id="IPR010264">
    <property type="entry name" value="Self-incomp_S1"/>
</dbReference>
<accession>A0AAW1LLJ3</accession>
<feature type="non-terminal residue" evidence="7">
    <location>
        <position position="129"/>
    </location>
</feature>
<dbReference type="PANTHER" id="PTHR31232">
    <property type="match status" value="1"/>
</dbReference>
<evidence type="ECO:0000313" key="8">
    <source>
        <dbReference type="Proteomes" id="UP001443914"/>
    </source>
</evidence>
<reference evidence="7" key="1">
    <citation type="submission" date="2024-03" db="EMBL/GenBank/DDBJ databases">
        <title>WGS assembly of Saponaria officinalis var. Norfolk2.</title>
        <authorList>
            <person name="Jenkins J."/>
            <person name="Shu S."/>
            <person name="Grimwood J."/>
            <person name="Barry K."/>
            <person name="Goodstein D."/>
            <person name="Schmutz J."/>
            <person name="Leebens-Mack J."/>
            <person name="Osbourn A."/>
        </authorList>
    </citation>
    <scope>NUCLEOTIDE SEQUENCE [LARGE SCALE GENOMIC DNA]</scope>
    <source>
        <strain evidence="7">JIC</strain>
    </source>
</reference>
<keyword evidence="3 6" id="KW-0713">Self-incompatibility</keyword>
<feature type="chain" id="PRO_5043113096" description="S-protein homolog" evidence="6">
    <location>
        <begin position="25"/>
        <end position="129"/>
    </location>
</feature>
<evidence type="ECO:0000313" key="7">
    <source>
        <dbReference type="EMBL" id="KAK9733401.1"/>
    </source>
</evidence>
<dbReference type="GO" id="GO:0005576">
    <property type="term" value="C:extracellular region"/>
    <property type="evidence" value="ECO:0007669"/>
    <property type="project" value="UniProtKB-SubCell"/>
</dbReference>
<protein>
    <recommendedName>
        <fullName evidence="6">S-protein homolog</fullName>
    </recommendedName>
</protein>
<sequence length="129" mass="15214">MKYINNPLFLSLIILSCVTDGVIAQWFLYKHTVHIINNFTDGSKPLIFRCQSGDDDLGVKSLAKGREFHFTFGLQIFTRTLFFCRLRRGNAYNRSFDVFRDPLDIHLCKFKHIDGEYYWQARKDGIYFS</sequence>
<evidence type="ECO:0000256" key="3">
    <source>
        <dbReference type="ARBA" id="ARBA00022471"/>
    </source>
</evidence>
<dbReference type="Proteomes" id="UP001443914">
    <property type="component" value="Unassembled WGS sequence"/>
</dbReference>
<dbReference type="PROSITE" id="PS51257">
    <property type="entry name" value="PROKAR_LIPOPROTEIN"/>
    <property type="match status" value="1"/>
</dbReference>
<evidence type="ECO:0000256" key="2">
    <source>
        <dbReference type="ARBA" id="ARBA00005581"/>
    </source>
</evidence>
<dbReference type="EMBL" id="JBDFQZ010000004">
    <property type="protein sequence ID" value="KAK9733401.1"/>
    <property type="molecule type" value="Genomic_DNA"/>
</dbReference>
<comment type="subcellular location">
    <subcellularLocation>
        <location evidence="1 6">Secreted</location>
    </subcellularLocation>
</comment>
<evidence type="ECO:0000256" key="6">
    <source>
        <dbReference type="RuleBase" id="RU367044"/>
    </source>
</evidence>
<name>A0AAW1LLJ3_SAPOF</name>
<comment type="caution">
    <text evidence="7">The sequence shown here is derived from an EMBL/GenBank/DDBJ whole genome shotgun (WGS) entry which is preliminary data.</text>
</comment>
<feature type="signal peptide" evidence="6">
    <location>
        <begin position="1"/>
        <end position="24"/>
    </location>
</feature>
<evidence type="ECO:0000256" key="5">
    <source>
        <dbReference type="ARBA" id="ARBA00022729"/>
    </source>
</evidence>
<keyword evidence="4 6" id="KW-0964">Secreted</keyword>
<proteinExistence type="inferred from homology"/>
<gene>
    <name evidence="7" type="ORF">RND81_04G065900</name>
</gene>
<dbReference type="PANTHER" id="PTHR31232:SF155">
    <property type="entry name" value="PLANT SELF-INCOMPATIBILITY PROTEIN S1 FAMILY"/>
    <property type="match status" value="1"/>
</dbReference>
<evidence type="ECO:0000256" key="4">
    <source>
        <dbReference type="ARBA" id="ARBA00022525"/>
    </source>
</evidence>
<keyword evidence="5 6" id="KW-0732">Signal</keyword>
<dbReference type="AlphaFoldDB" id="A0AAW1LLJ3"/>
<evidence type="ECO:0000256" key="1">
    <source>
        <dbReference type="ARBA" id="ARBA00004613"/>
    </source>
</evidence>
<comment type="similarity">
    <text evidence="2 6">Belongs to the plant self-incompatibility (S1) protein family.</text>
</comment>
<organism evidence="7 8">
    <name type="scientific">Saponaria officinalis</name>
    <name type="common">Common soapwort</name>
    <name type="synonym">Lychnis saponaria</name>
    <dbReference type="NCBI Taxonomy" id="3572"/>
    <lineage>
        <taxon>Eukaryota</taxon>
        <taxon>Viridiplantae</taxon>
        <taxon>Streptophyta</taxon>
        <taxon>Embryophyta</taxon>
        <taxon>Tracheophyta</taxon>
        <taxon>Spermatophyta</taxon>
        <taxon>Magnoliopsida</taxon>
        <taxon>eudicotyledons</taxon>
        <taxon>Gunneridae</taxon>
        <taxon>Pentapetalae</taxon>
        <taxon>Caryophyllales</taxon>
        <taxon>Caryophyllaceae</taxon>
        <taxon>Caryophylleae</taxon>
        <taxon>Saponaria</taxon>
    </lineage>
</organism>
<keyword evidence="8" id="KW-1185">Reference proteome</keyword>